<proteinExistence type="predicted"/>
<protein>
    <submittedName>
        <fullName evidence="1">Unannotated protein</fullName>
    </submittedName>
</protein>
<reference evidence="1" key="1">
    <citation type="submission" date="2020-05" db="EMBL/GenBank/DDBJ databases">
        <authorList>
            <person name="Chiriac C."/>
            <person name="Salcher M."/>
            <person name="Ghai R."/>
            <person name="Kavagutti S V."/>
        </authorList>
    </citation>
    <scope>NUCLEOTIDE SEQUENCE</scope>
</reference>
<sequence length="63" mass="6937">MPTDVAIEQPGTRDVRTQTVLEDAQDVGVRLRGATDGRAVLTGVDGEPVEIERRLVMWYRAAV</sequence>
<evidence type="ECO:0000313" key="1">
    <source>
        <dbReference type="EMBL" id="CAB4963119.1"/>
    </source>
</evidence>
<name>A0A6J7LAG5_9ZZZZ</name>
<accession>A0A6J7LAG5</accession>
<dbReference type="EMBL" id="CAFBMK010000528">
    <property type="protein sequence ID" value="CAB4963119.1"/>
    <property type="molecule type" value="Genomic_DNA"/>
</dbReference>
<dbReference type="AlphaFoldDB" id="A0A6J7LAG5"/>
<gene>
    <name evidence="1" type="ORF">UFOPK3564_04196</name>
</gene>
<organism evidence="1">
    <name type="scientific">freshwater metagenome</name>
    <dbReference type="NCBI Taxonomy" id="449393"/>
    <lineage>
        <taxon>unclassified sequences</taxon>
        <taxon>metagenomes</taxon>
        <taxon>ecological metagenomes</taxon>
    </lineage>
</organism>